<evidence type="ECO:0000259" key="3">
    <source>
        <dbReference type="Pfam" id="PF16655"/>
    </source>
</evidence>
<feature type="region of interest" description="Disordered" evidence="1">
    <location>
        <begin position="533"/>
        <end position="563"/>
    </location>
</feature>
<dbReference type="EMBL" id="SMKZ01000001">
    <property type="protein sequence ID" value="TDE16048.1"/>
    <property type="molecule type" value="Genomic_DNA"/>
</dbReference>
<name>A0A4V2Z4B7_9ACTN</name>
<dbReference type="Pfam" id="PF09423">
    <property type="entry name" value="PhoD"/>
    <property type="match status" value="1"/>
</dbReference>
<gene>
    <name evidence="4" type="ORF">E1269_01825</name>
</gene>
<comment type="caution">
    <text evidence="4">The sequence shown here is derived from an EMBL/GenBank/DDBJ whole genome shotgun (WGS) entry which is preliminary data.</text>
</comment>
<dbReference type="PANTHER" id="PTHR43606">
    <property type="entry name" value="PHOSPHATASE, PUTATIVE (AFU_ORTHOLOGUE AFUA_6G08710)-RELATED"/>
    <property type="match status" value="1"/>
</dbReference>
<organism evidence="4 5">
    <name type="scientific">Jiangella asiatica</name>
    <dbReference type="NCBI Taxonomy" id="2530372"/>
    <lineage>
        <taxon>Bacteria</taxon>
        <taxon>Bacillati</taxon>
        <taxon>Actinomycetota</taxon>
        <taxon>Actinomycetes</taxon>
        <taxon>Jiangellales</taxon>
        <taxon>Jiangellaceae</taxon>
        <taxon>Jiangella</taxon>
    </lineage>
</organism>
<evidence type="ECO:0000313" key="4">
    <source>
        <dbReference type="EMBL" id="TDE16048.1"/>
    </source>
</evidence>
<dbReference type="InterPro" id="IPR006311">
    <property type="entry name" value="TAT_signal"/>
</dbReference>
<dbReference type="InterPro" id="IPR032093">
    <property type="entry name" value="PhoD_N"/>
</dbReference>
<dbReference type="InterPro" id="IPR038607">
    <property type="entry name" value="PhoD-like_sf"/>
</dbReference>
<dbReference type="Gene3D" id="2.60.40.380">
    <property type="entry name" value="Purple acid phosphatase-like, N-terminal"/>
    <property type="match status" value="1"/>
</dbReference>
<dbReference type="PROSITE" id="PS51318">
    <property type="entry name" value="TAT"/>
    <property type="match status" value="1"/>
</dbReference>
<feature type="domain" description="Phospholipase D N-terminal" evidence="3">
    <location>
        <begin position="58"/>
        <end position="153"/>
    </location>
</feature>
<keyword evidence="5" id="KW-1185">Reference proteome</keyword>
<dbReference type="PANTHER" id="PTHR43606:SF2">
    <property type="entry name" value="ALKALINE PHOSPHATASE FAMILY PROTEIN (AFU_ORTHOLOGUE AFUA_5G03860)"/>
    <property type="match status" value="1"/>
</dbReference>
<proteinExistence type="predicted"/>
<dbReference type="InterPro" id="IPR018946">
    <property type="entry name" value="PhoD-like_MPP"/>
</dbReference>
<protein>
    <submittedName>
        <fullName evidence="4">Alkaline phosphatase</fullName>
    </submittedName>
</protein>
<dbReference type="AlphaFoldDB" id="A0A4V2Z4B7"/>
<dbReference type="InterPro" id="IPR052900">
    <property type="entry name" value="Phospholipid_Metab_Enz"/>
</dbReference>
<reference evidence="4 5" key="1">
    <citation type="submission" date="2019-03" db="EMBL/GenBank/DDBJ databases">
        <title>Draft genome sequences of novel Actinobacteria.</title>
        <authorList>
            <person name="Sahin N."/>
            <person name="Ay H."/>
            <person name="Saygin H."/>
        </authorList>
    </citation>
    <scope>NUCLEOTIDE SEQUENCE [LARGE SCALE GENOMIC DNA]</scope>
    <source>
        <strain evidence="4 5">5K138</strain>
    </source>
</reference>
<evidence type="ECO:0000259" key="2">
    <source>
        <dbReference type="Pfam" id="PF09423"/>
    </source>
</evidence>
<dbReference type="InterPro" id="IPR029052">
    <property type="entry name" value="Metallo-depent_PP-like"/>
</dbReference>
<dbReference type="InParanoid" id="A0A4V2Z4B7"/>
<dbReference type="Proteomes" id="UP000294739">
    <property type="component" value="Unassembled WGS sequence"/>
</dbReference>
<dbReference type="CDD" id="cd07389">
    <property type="entry name" value="MPP_PhoD"/>
    <property type="match status" value="1"/>
</dbReference>
<sequence>MEASPERPTGASLSRRLFVAGLGASAAAVSVPSLIRVDGAYAAAPSTGGSLPDGVFSLGVASGDPLPDGVVLWTRLAPDPLAGGGMPSRPYPVEWEVAEDDAFARVVRRGRTVALPQEGHSVHVEVDGLESGADYVYRFRAGGRISPVGRTRTAPAGAVSSGLRFAFASCQNWQDGYYTAYEALAAEDLDFVAFLGDYIYESVPRTTTVRTHEGTGEPVTLAEYRNRHAQYRSDPNLQAAHAAFPWIVTWDDHEVDNNWADEIPQDPDLQTPEAFRARREAAFQAYYEHMPLRRGARPRGLDLQLYRRLRFGDLVDLHVLDTRQYRSDQPATLEAASTDPSLTMTGEDQERWLVDGLTDGGTRWNLLANQVMWAQNDRTAGPEDTFDLDNWDGYRVQRRRLLELFGSGQVANPVVLTGDRHCTWVCDLEPDFDDPSAPVVGAEITGTSISSGGDSDPDAFQQTYRPIAAESPHWKFFDNQRGYVVCDVDGERMLSSLRLVDTVWQPSGATVRTAAEFVVEAGAPGVTVEFQEPPAVTQRAQARREAGPVYDVDDTEDLADVGR</sequence>
<dbReference type="OrthoDB" id="327733at2"/>
<feature type="compositionally biased region" description="Acidic residues" evidence="1">
    <location>
        <begin position="551"/>
        <end position="563"/>
    </location>
</feature>
<evidence type="ECO:0000313" key="5">
    <source>
        <dbReference type="Proteomes" id="UP000294739"/>
    </source>
</evidence>
<dbReference type="Pfam" id="PF16655">
    <property type="entry name" value="PhoD_N"/>
    <property type="match status" value="1"/>
</dbReference>
<evidence type="ECO:0000256" key="1">
    <source>
        <dbReference type="SAM" id="MobiDB-lite"/>
    </source>
</evidence>
<dbReference type="Gene3D" id="3.60.21.70">
    <property type="entry name" value="PhoD-like phosphatase"/>
    <property type="match status" value="1"/>
</dbReference>
<dbReference type="RefSeq" id="WP_131890353.1">
    <property type="nucleotide sequence ID" value="NZ_SMKZ01000001.1"/>
</dbReference>
<accession>A0A4V2Z4B7</accession>
<feature type="domain" description="PhoD-like phosphatase metallophosphatase" evidence="2">
    <location>
        <begin position="165"/>
        <end position="494"/>
    </location>
</feature>
<dbReference type="SUPFAM" id="SSF56300">
    <property type="entry name" value="Metallo-dependent phosphatases"/>
    <property type="match status" value="1"/>
</dbReference>